<proteinExistence type="predicted"/>
<dbReference type="InterPro" id="IPR022104">
    <property type="entry name" value="DUF3644"/>
</dbReference>
<dbReference type="Proteomes" id="UP000190834">
    <property type="component" value="Unassembled WGS sequence"/>
</dbReference>
<keyword evidence="3" id="KW-1185">Reference proteome</keyword>
<dbReference type="RefSeq" id="WP_078927627.1">
    <property type="nucleotide sequence ID" value="NZ_FUXB01000036.1"/>
</dbReference>
<reference evidence="3" key="1">
    <citation type="submission" date="2017-02" db="EMBL/GenBank/DDBJ databases">
        <authorList>
            <person name="Varghese N."/>
            <person name="Submissions S."/>
        </authorList>
    </citation>
    <scope>NUCLEOTIDE SEQUENCE [LARGE SCALE GENOMIC DNA]</scope>
    <source>
        <strain evidence="3">DSM 19608</strain>
    </source>
</reference>
<accession>A0A1T4SK32</accession>
<dbReference type="EMBL" id="FUXB01000036">
    <property type="protein sequence ID" value="SKA28569.1"/>
    <property type="molecule type" value="Genomic_DNA"/>
</dbReference>
<feature type="domain" description="DUF3644" evidence="1">
    <location>
        <begin position="97"/>
        <end position="266"/>
    </location>
</feature>
<name>A0A1T4SK32_VIBCI</name>
<organism evidence="2 3">
    <name type="scientific">Vibrio cincinnatiensis DSM 19608</name>
    <dbReference type="NCBI Taxonomy" id="1123491"/>
    <lineage>
        <taxon>Bacteria</taxon>
        <taxon>Pseudomonadati</taxon>
        <taxon>Pseudomonadota</taxon>
        <taxon>Gammaproteobacteria</taxon>
        <taxon>Vibrionales</taxon>
        <taxon>Vibrionaceae</taxon>
        <taxon>Vibrio</taxon>
    </lineage>
</organism>
<evidence type="ECO:0000259" key="1">
    <source>
        <dbReference type="Pfam" id="PF12358"/>
    </source>
</evidence>
<evidence type="ECO:0000313" key="2">
    <source>
        <dbReference type="EMBL" id="SKA28569.1"/>
    </source>
</evidence>
<protein>
    <recommendedName>
        <fullName evidence="1">DUF3644 domain-containing protein</fullName>
    </recommendedName>
</protein>
<dbReference type="AlphaFoldDB" id="A0A1T4SK32"/>
<evidence type="ECO:0000313" key="3">
    <source>
        <dbReference type="Proteomes" id="UP000190834"/>
    </source>
</evidence>
<dbReference type="Pfam" id="PF12358">
    <property type="entry name" value="DUF3644"/>
    <property type="match status" value="1"/>
</dbReference>
<dbReference type="GeneID" id="70581826"/>
<sequence length="400" mass="45436">MVRQDKRILLLEFFREQENKSASFTFQQAADATGYNPKSVGKYISEKLNGTYIFKSDKGGWVSEGLSQVSNDDFIRLMSQSTSARKLTPNEKMYQKLIKCSLDAFILALEVYNRPSLSNRVEAFTIMMVNAWELFLKAEILDALGSEKVFYKNGRSISISDALPLRLKNNDPVRLNIETLIQLRDQATHLLIPELQPQLSRLFQANVLNYQERYRNQMGNSPLAGQSVGMLSLVLDGPEPEIGVIKECYGDITASEVASFLKQFETNAKEINSDKYSISIEYKLALTKNPSNADLTLSVGYNGQQAVIITQAKDLNTTHPHTTNEAINKINSILGSKKINRHSFQAICYKHKIKQDNNSTHHNFTDIHRYSEAFVTWVVKNITEQKGWLESALECYKNRK</sequence>
<gene>
    <name evidence="2" type="ORF">SAMN02745782_03343</name>
</gene>
<dbReference type="STRING" id="1123491.SAMN02745782_03343"/>